<dbReference type="Proteomes" id="UP000001941">
    <property type="component" value="Chromosome"/>
</dbReference>
<comment type="cofactor">
    <cofactor evidence="7">
        <name>Zn(2+)</name>
        <dbReference type="ChEBI" id="CHEBI:29105"/>
    </cofactor>
    <text evidence="7">Binds 3 Zn(2+) ions.</text>
</comment>
<feature type="binding site" evidence="7">
    <location>
        <position position="112"/>
    </location>
    <ligand>
        <name>Zn(2+)</name>
        <dbReference type="ChEBI" id="CHEBI:29105"/>
        <label>1</label>
    </ligand>
</feature>
<dbReference type="FunFam" id="3.20.20.150:FF:000001">
    <property type="entry name" value="Probable endonuclease 4"/>
    <property type="match status" value="1"/>
</dbReference>
<feature type="binding site" evidence="7">
    <location>
        <position position="218"/>
    </location>
    <ligand>
        <name>Zn(2+)</name>
        <dbReference type="ChEBI" id="CHEBI:29105"/>
        <label>2</label>
    </ligand>
</feature>
<evidence type="ECO:0000256" key="7">
    <source>
        <dbReference type="HAMAP-Rule" id="MF_00152"/>
    </source>
</evidence>
<protein>
    <recommendedName>
        <fullName evidence="7">Probable endonuclease 4</fullName>
        <ecNumber evidence="7">3.1.21.2</ecNumber>
    </recommendedName>
    <alternativeName>
        <fullName evidence="7">Endodeoxyribonuclease IV</fullName>
    </alternativeName>
    <alternativeName>
        <fullName evidence="7">Endonuclease IV</fullName>
    </alternativeName>
</protein>
<evidence type="ECO:0000256" key="6">
    <source>
        <dbReference type="ARBA" id="ARBA00023204"/>
    </source>
</evidence>
<dbReference type="EnsemblBacteria" id="ABD41503">
    <property type="protein sequence ID" value="ABD41503"/>
    <property type="gene ID" value="Mhun_1782"/>
</dbReference>
<evidence type="ECO:0000313" key="10">
    <source>
        <dbReference type="Proteomes" id="UP000001941"/>
    </source>
</evidence>
<feature type="binding site" evidence="7">
    <location>
        <position position="147"/>
    </location>
    <ligand>
        <name>Zn(2+)</name>
        <dbReference type="ChEBI" id="CHEBI:29105"/>
        <label>1</label>
    </ligand>
</feature>
<evidence type="ECO:0000256" key="4">
    <source>
        <dbReference type="ARBA" id="ARBA00022801"/>
    </source>
</evidence>
<dbReference type="GO" id="GO:0003677">
    <property type="term" value="F:DNA binding"/>
    <property type="evidence" value="ECO:0007669"/>
    <property type="project" value="InterPro"/>
</dbReference>
<evidence type="ECO:0000256" key="3">
    <source>
        <dbReference type="ARBA" id="ARBA00022763"/>
    </source>
</evidence>
<dbReference type="SUPFAM" id="SSF51658">
    <property type="entry name" value="Xylose isomerase-like"/>
    <property type="match status" value="1"/>
</dbReference>
<comment type="catalytic activity">
    <reaction evidence="7">
        <text>Endonucleolytic cleavage to 5'-phosphooligonucleotide end-products.</text>
        <dbReference type="EC" id="3.1.21.2"/>
    </reaction>
</comment>
<sequence length="286" mass="31621">MSTMTLRQVGVHVSIAGSFVHAFDRARERGCDCFQIFTKNPRGWKAKPIEKPDSDAFIHESEQFRPGTVYAHISYLPNLAGDNSAMYEKSVDALRMELDRCQALHIPYLITHLGHAGDDRAHGRARVVQAIDTALEGREPGTMLLLENTAGEKHSVGSTIEDIGDVFGRCEEQNRIGICFDTCHAFAAGYDLRTPELVGQVADQIQDTIGLTSLHVIHLNDAKGDLGSGLDRHEHIGMGTLGVPGIRSVLMHPGFRNIPCICETPVDDRRGDADNIRVVRELMRMR</sequence>
<feature type="binding site" evidence="7">
    <location>
        <position position="181"/>
    </location>
    <ligand>
        <name>Zn(2+)</name>
        <dbReference type="ChEBI" id="CHEBI:29105"/>
        <label>2</label>
    </ligand>
</feature>
<dbReference type="PROSITE" id="PS00731">
    <property type="entry name" value="AP_NUCLEASE_F2_3"/>
    <property type="match status" value="1"/>
</dbReference>
<dbReference type="eggNOG" id="arCOG01894">
    <property type="taxonomic scope" value="Archaea"/>
</dbReference>
<dbReference type="HAMAP" id="MF_00152">
    <property type="entry name" value="Nfo"/>
    <property type="match status" value="1"/>
</dbReference>
<dbReference type="GO" id="GO:0008081">
    <property type="term" value="F:phosphoric diester hydrolase activity"/>
    <property type="evidence" value="ECO:0007669"/>
    <property type="project" value="TreeGrafter"/>
</dbReference>
<dbReference type="InterPro" id="IPR018246">
    <property type="entry name" value="AP_endonuc_F2_Zn_BS"/>
</dbReference>
<comment type="similarity">
    <text evidence="1 7">Belongs to the AP endonuclease 2 family.</text>
</comment>
<feature type="binding site" evidence="7">
    <location>
        <position position="184"/>
    </location>
    <ligand>
        <name>Zn(2+)</name>
        <dbReference type="ChEBI" id="CHEBI:29105"/>
        <label>3</label>
    </ligand>
</feature>
<keyword evidence="5 7" id="KW-0862">Zinc</keyword>
<dbReference type="InterPro" id="IPR036237">
    <property type="entry name" value="Xyl_isomerase-like_sf"/>
</dbReference>
<keyword evidence="3 7" id="KW-0227">DNA damage</keyword>
<keyword evidence="2 7" id="KW-0479">Metal-binding</keyword>
<keyword evidence="6 7" id="KW-0234">DNA repair</keyword>
<name>Q2FM55_METHJ</name>
<dbReference type="CDD" id="cd00019">
    <property type="entry name" value="AP2Ec"/>
    <property type="match status" value="1"/>
</dbReference>
<feature type="binding site" evidence="7">
    <location>
        <position position="233"/>
    </location>
    <ligand>
        <name>Zn(2+)</name>
        <dbReference type="ChEBI" id="CHEBI:29105"/>
        <label>3</label>
    </ligand>
</feature>
<feature type="binding site" evidence="7">
    <location>
        <position position="147"/>
    </location>
    <ligand>
        <name>Zn(2+)</name>
        <dbReference type="ChEBI" id="CHEBI:29105"/>
        <label>2</label>
    </ligand>
</feature>
<reference evidence="10" key="1">
    <citation type="journal article" date="2016" name="Stand. Genomic Sci.">
        <title>Complete genome sequence of Methanospirillum hungatei type strain JF1.</title>
        <authorList>
            <person name="Gunsalus R.P."/>
            <person name="Cook L.E."/>
            <person name="Crable B."/>
            <person name="Rohlin L."/>
            <person name="McDonald E."/>
            <person name="Mouttaki H."/>
            <person name="Sieber J.R."/>
            <person name="Poweleit N."/>
            <person name="Zhou H."/>
            <person name="Lapidus A.L."/>
            <person name="Daligault H.E."/>
            <person name="Land M."/>
            <person name="Gilna P."/>
            <person name="Ivanova N."/>
            <person name="Kyrpides N."/>
            <person name="Culley D.E."/>
            <person name="McInerney M.J."/>
        </authorList>
    </citation>
    <scope>NUCLEOTIDE SEQUENCE [LARGE SCALE GENOMIC DNA]</scope>
    <source>
        <strain evidence="10">ATCC 27890 / DSM 864 / NBRC 100397 / JF-1</strain>
    </source>
</reference>
<dbReference type="GO" id="GO:0008270">
    <property type="term" value="F:zinc ion binding"/>
    <property type="evidence" value="ECO:0007669"/>
    <property type="project" value="UniProtKB-UniRule"/>
</dbReference>
<dbReference type="GO" id="GO:0006284">
    <property type="term" value="P:base-excision repair"/>
    <property type="evidence" value="ECO:0007669"/>
    <property type="project" value="TreeGrafter"/>
</dbReference>
<dbReference type="Gene3D" id="3.20.20.150">
    <property type="entry name" value="Divalent-metal-dependent TIM barrel enzymes"/>
    <property type="match status" value="1"/>
</dbReference>
<feature type="binding site" evidence="7">
    <location>
        <position position="231"/>
    </location>
    <ligand>
        <name>Zn(2+)</name>
        <dbReference type="ChEBI" id="CHEBI:29105"/>
        <label>3</label>
    </ligand>
</feature>
<evidence type="ECO:0000256" key="5">
    <source>
        <dbReference type="ARBA" id="ARBA00022833"/>
    </source>
</evidence>
<feature type="binding site" evidence="7">
    <location>
        <position position="263"/>
    </location>
    <ligand>
        <name>Zn(2+)</name>
        <dbReference type="ChEBI" id="CHEBI:29105"/>
        <label>2</label>
    </ligand>
</feature>
<dbReference type="STRING" id="323259.Mhun_1782"/>
<proteinExistence type="inferred from homology"/>
<dbReference type="NCBIfam" id="TIGR00587">
    <property type="entry name" value="nfo"/>
    <property type="match status" value="1"/>
</dbReference>
<comment type="function">
    <text evidence="7">Endonuclease IV plays a role in DNA repair. It cleaves phosphodiester bonds at apurinic or apyrimidinic (AP) sites, generating a 3'-hydroxyl group and a 5'-terminal sugar phosphate.</text>
</comment>
<dbReference type="PROSITE" id="PS00730">
    <property type="entry name" value="AP_NUCLEASE_F2_2"/>
    <property type="match status" value="1"/>
</dbReference>
<keyword evidence="4 7" id="KW-0378">Hydrolase</keyword>
<evidence type="ECO:0000256" key="1">
    <source>
        <dbReference type="ARBA" id="ARBA00005340"/>
    </source>
</evidence>
<dbReference type="InParanoid" id="Q2FM55"/>
<keyword evidence="7 9" id="KW-0255">Endonuclease</keyword>
<gene>
    <name evidence="7" type="primary">nfo</name>
    <name evidence="9" type="ordered locus">Mhun_1782</name>
</gene>
<feature type="domain" description="Xylose isomerase-like TIM barrel" evidence="8">
    <location>
        <begin position="23"/>
        <end position="275"/>
    </location>
</feature>
<dbReference type="GO" id="GO:0008833">
    <property type="term" value="F:deoxyribonuclease IV (phage-T4-induced) activity"/>
    <property type="evidence" value="ECO:0007669"/>
    <property type="project" value="UniProtKB-UniRule"/>
</dbReference>
<dbReference type="HOGENOM" id="CLU_025885_0_1_2"/>
<dbReference type="PROSITE" id="PS51432">
    <property type="entry name" value="AP_NUCLEASE_F2_4"/>
    <property type="match status" value="1"/>
</dbReference>
<accession>Q2FM55</accession>
<dbReference type="EMBL" id="CP000254">
    <property type="protein sequence ID" value="ABD41503.1"/>
    <property type="molecule type" value="Genomic_DNA"/>
</dbReference>
<evidence type="ECO:0000256" key="2">
    <source>
        <dbReference type="ARBA" id="ARBA00022723"/>
    </source>
</evidence>
<keyword evidence="10" id="KW-1185">Reference proteome</keyword>
<organism evidence="9 10">
    <name type="scientific">Methanospirillum hungatei JF-1 (strain ATCC 27890 / DSM 864 / NBRC 100397 / JF-1)</name>
    <dbReference type="NCBI Taxonomy" id="323259"/>
    <lineage>
        <taxon>Archaea</taxon>
        <taxon>Methanobacteriati</taxon>
        <taxon>Methanobacteriota</taxon>
        <taxon>Stenosarchaea group</taxon>
        <taxon>Methanomicrobia</taxon>
        <taxon>Methanomicrobiales</taxon>
        <taxon>Methanospirillaceae</taxon>
        <taxon>Methanospirillum</taxon>
    </lineage>
</organism>
<dbReference type="EC" id="3.1.21.2" evidence="7"/>
<dbReference type="Pfam" id="PF01261">
    <property type="entry name" value="AP_endonuc_2"/>
    <property type="match status" value="1"/>
</dbReference>
<evidence type="ECO:0000259" key="8">
    <source>
        <dbReference type="Pfam" id="PF01261"/>
    </source>
</evidence>
<evidence type="ECO:0000313" key="9">
    <source>
        <dbReference type="EMBL" id="ABD41503.1"/>
    </source>
</evidence>
<dbReference type="PANTHER" id="PTHR21445">
    <property type="entry name" value="ENDONUCLEASE IV ENDODEOXYRIBONUCLEASE IV"/>
    <property type="match status" value="1"/>
</dbReference>
<dbReference type="PANTHER" id="PTHR21445:SF0">
    <property type="entry name" value="APURINIC-APYRIMIDINIC ENDONUCLEASE"/>
    <property type="match status" value="1"/>
</dbReference>
<dbReference type="InterPro" id="IPR013022">
    <property type="entry name" value="Xyl_isomerase-like_TIM-brl"/>
</dbReference>
<dbReference type="AlphaFoldDB" id="Q2FM55"/>
<feature type="binding site" evidence="7">
    <location>
        <position position="72"/>
    </location>
    <ligand>
        <name>Zn(2+)</name>
        <dbReference type="ChEBI" id="CHEBI:29105"/>
        <label>1</label>
    </ligand>
</feature>
<dbReference type="KEGG" id="mhu:Mhun_1782"/>
<dbReference type="SMART" id="SM00518">
    <property type="entry name" value="AP2Ec"/>
    <property type="match status" value="1"/>
</dbReference>
<dbReference type="GO" id="GO:0003906">
    <property type="term" value="F:DNA-(apurinic or apyrimidinic site) endonuclease activity"/>
    <property type="evidence" value="ECO:0007669"/>
    <property type="project" value="TreeGrafter"/>
</dbReference>
<keyword evidence="7" id="KW-0540">Nuclease</keyword>
<dbReference type="InterPro" id="IPR001719">
    <property type="entry name" value="AP_endonuc_2"/>
</dbReference>